<dbReference type="EC" id="3.4.-.-" evidence="3"/>
<sequence>MPLRSIPARLPPALLCAGLALPLLARAEPGVQRLEARIPVWVPATDRAAATTVELSGHVYRPEGAGPWGLVVLSHGTPGGREARAALTDRYGAQARAIAALGYVVVTGLRRGYGASGGPAADHYGSCDAPDYAHAAGEAARDVAAIMGYAQQLPYVDGSQVLLLGKSAGGFASLALAAQRPAGLRGVINFAGGRGAQPRMREQQTVCSAADLLQTVAGFAATTRVPQLWIYADNDSYFRPPLVRQMAASYRQAGLSMKLVFVPPDGNEGHRFFDRPANIPQWLPLVQDFLQQQMPGRAAAQLQSNNPQGDRP</sequence>
<keyword evidence="3" id="KW-0378">Hydrolase</keyword>
<keyword evidence="1" id="KW-0732">Signal</keyword>
<gene>
    <name evidence="3" type="ORF">AB6724_18410</name>
</gene>
<dbReference type="RefSeq" id="WP_369339988.1">
    <property type="nucleotide sequence ID" value="NZ_JBFYGN010000026.1"/>
</dbReference>
<evidence type="ECO:0000313" key="3">
    <source>
        <dbReference type="EMBL" id="MEX8194810.1"/>
    </source>
</evidence>
<proteinExistence type="predicted"/>
<evidence type="ECO:0000313" key="4">
    <source>
        <dbReference type="Proteomes" id="UP001561046"/>
    </source>
</evidence>
<organism evidence="3 4">
    <name type="scientific">Comamonas guangdongensis</name>
    <dbReference type="NCBI Taxonomy" id="510515"/>
    <lineage>
        <taxon>Bacteria</taxon>
        <taxon>Pseudomonadati</taxon>
        <taxon>Pseudomonadota</taxon>
        <taxon>Betaproteobacteria</taxon>
        <taxon>Burkholderiales</taxon>
        <taxon>Comamonadaceae</taxon>
        <taxon>Comamonas</taxon>
    </lineage>
</organism>
<dbReference type="EMBL" id="JBFYGN010000026">
    <property type="protein sequence ID" value="MEX8194810.1"/>
    <property type="molecule type" value="Genomic_DNA"/>
</dbReference>
<feature type="signal peptide" evidence="1">
    <location>
        <begin position="1"/>
        <end position="27"/>
    </location>
</feature>
<comment type="caution">
    <text evidence="3">The sequence shown here is derived from an EMBL/GenBank/DDBJ whole genome shotgun (WGS) entry which is preliminary data.</text>
</comment>
<dbReference type="Proteomes" id="UP001561046">
    <property type="component" value="Unassembled WGS sequence"/>
</dbReference>
<protein>
    <submittedName>
        <fullName evidence="3">Alpha/beta hydrolase family protein</fullName>
        <ecNumber evidence="3">3.4.-.-</ecNumber>
    </submittedName>
</protein>
<feature type="chain" id="PRO_5045768452" evidence="1">
    <location>
        <begin position="28"/>
        <end position="312"/>
    </location>
</feature>
<feature type="domain" description="Xaa-Pro dipeptidyl-peptidase-like" evidence="2">
    <location>
        <begin position="53"/>
        <end position="212"/>
    </location>
</feature>
<dbReference type="PANTHER" id="PTHR22946">
    <property type="entry name" value="DIENELACTONE HYDROLASE DOMAIN-CONTAINING PROTEIN-RELATED"/>
    <property type="match status" value="1"/>
</dbReference>
<evidence type="ECO:0000259" key="2">
    <source>
        <dbReference type="Pfam" id="PF02129"/>
    </source>
</evidence>
<dbReference type="Pfam" id="PF02129">
    <property type="entry name" value="Peptidase_S15"/>
    <property type="match status" value="1"/>
</dbReference>
<evidence type="ECO:0000256" key="1">
    <source>
        <dbReference type="SAM" id="SignalP"/>
    </source>
</evidence>
<dbReference type="SUPFAM" id="SSF53474">
    <property type="entry name" value="alpha/beta-Hydrolases"/>
    <property type="match status" value="1"/>
</dbReference>
<dbReference type="InterPro" id="IPR000383">
    <property type="entry name" value="Xaa-Pro-like_dom"/>
</dbReference>
<accession>A0ABV3ZZH6</accession>
<reference evidence="3 4" key="1">
    <citation type="journal article" date="2013" name="Int. J. Syst. Evol. Microbiol.">
        <title>Comamonas guangdongensis sp. nov., isolated from subterranean forest sediment, and emended description of the genus Comamonas.</title>
        <authorList>
            <person name="Zhang J."/>
            <person name="Wang Y."/>
            <person name="Zhou S."/>
            <person name="Wu C."/>
            <person name="He J."/>
            <person name="Li F."/>
        </authorList>
    </citation>
    <scope>NUCLEOTIDE SEQUENCE [LARGE SCALE GENOMIC DNA]</scope>
    <source>
        <strain evidence="3 4">CCTCC AB2011133</strain>
    </source>
</reference>
<name>A0ABV3ZZH6_9BURK</name>
<dbReference type="InterPro" id="IPR029058">
    <property type="entry name" value="AB_hydrolase_fold"/>
</dbReference>
<dbReference type="Gene3D" id="3.40.50.1820">
    <property type="entry name" value="alpha/beta hydrolase"/>
    <property type="match status" value="1"/>
</dbReference>
<dbReference type="GO" id="GO:0016787">
    <property type="term" value="F:hydrolase activity"/>
    <property type="evidence" value="ECO:0007669"/>
    <property type="project" value="UniProtKB-KW"/>
</dbReference>
<keyword evidence="4" id="KW-1185">Reference proteome</keyword>
<dbReference type="InterPro" id="IPR050261">
    <property type="entry name" value="FrsA_esterase"/>
</dbReference>